<dbReference type="InterPro" id="IPR000055">
    <property type="entry name" value="Restrct_endonuc_typeI_TRD"/>
</dbReference>
<evidence type="ECO:0000256" key="4">
    <source>
        <dbReference type="SAM" id="Coils"/>
    </source>
</evidence>
<gene>
    <name evidence="6" type="ORF">JET18_05460</name>
</gene>
<feature type="domain" description="Type I restriction modification DNA specificity" evidence="5">
    <location>
        <begin position="18"/>
        <end position="195"/>
    </location>
</feature>
<organism evidence="6 7">
    <name type="scientific">Chryseobacterium endalhagicum</name>
    <dbReference type="NCBI Taxonomy" id="2797638"/>
    <lineage>
        <taxon>Bacteria</taxon>
        <taxon>Pseudomonadati</taxon>
        <taxon>Bacteroidota</taxon>
        <taxon>Flavobacteriia</taxon>
        <taxon>Flavobacteriales</taxon>
        <taxon>Weeksellaceae</taxon>
        <taxon>Chryseobacterium group</taxon>
        <taxon>Chryseobacterium</taxon>
    </lineage>
</organism>
<evidence type="ECO:0000259" key="5">
    <source>
        <dbReference type="Pfam" id="PF01420"/>
    </source>
</evidence>
<evidence type="ECO:0000313" key="6">
    <source>
        <dbReference type="EMBL" id="MBL1220274.1"/>
    </source>
</evidence>
<dbReference type="Gene3D" id="1.10.287.1120">
    <property type="entry name" value="Bipartite methylase S protein"/>
    <property type="match status" value="1"/>
</dbReference>
<comment type="caution">
    <text evidence="6">The sequence shown here is derived from an EMBL/GenBank/DDBJ whole genome shotgun (WGS) entry which is preliminary data.</text>
</comment>
<reference evidence="6 7" key="1">
    <citation type="submission" date="2020-12" db="EMBL/GenBank/DDBJ databases">
        <title>Chryseobacterium endoalhailicus sp. nov., isolated from seed of leguminous plant.</title>
        <authorList>
            <person name="Zhang X."/>
        </authorList>
    </citation>
    <scope>NUCLEOTIDE SEQUENCE [LARGE SCALE GENOMIC DNA]</scope>
    <source>
        <strain evidence="6 7">L7</strain>
    </source>
</reference>
<keyword evidence="7" id="KW-1185">Reference proteome</keyword>
<dbReference type="SUPFAM" id="SSF116734">
    <property type="entry name" value="DNA methylase specificity domain"/>
    <property type="match status" value="2"/>
</dbReference>
<dbReference type="Gene3D" id="3.90.220.20">
    <property type="entry name" value="DNA methylase specificity domains"/>
    <property type="match status" value="2"/>
</dbReference>
<protein>
    <submittedName>
        <fullName evidence="6">Restriction endonuclease subunit S</fullName>
    </submittedName>
</protein>
<dbReference type="GO" id="GO:0004519">
    <property type="term" value="F:endonuclease activity"/>
    <property type="evidence" value="ECO:0007669"/>
    <property type="project" value="UniProtKB-KW"/>
</dbReference>
<accession>A0ABS1QCA7</accession>
<dbReference type="Proteomes" id="UP000661696">
    <property type="component" value="Unassembled WGS sequence"/>
</dbReference>
<evidence type="ECO:0000256" key="2">
    <source>
        <dbReference type="ARBA" id="ARBA00022747"/>
    </source>
</evidence>
<keyword evidence="4" id="KW-0175">Coiled coil</keyword>
<dbReference type="Pfam" id="PF01420">
    <property type="entry name" value="Methylase_S"/>
    <property type="match status" value="2"/>
</dbReference>
<keyword evidence="6" id="KW-0540">Nuclease</keyword>
<dbReference type="CDD" id="cd17273">
    <property type="entry name" value="RMtype1_S_EcoJA69PI-TRD1-CR1_like"/>
    <property type="match status" value="1"/>
</dbReference>
<evidence type="ECO:0000256" key="3">
    <source>
        <dbReference type="ARBA" id="ARBA00023125"/>
    </source>
</evidence>
<keyword evidence="2" id="KW-0680">Restriction system</keyword>
<sequence length="405" mass="46777">MMNDTKMKYKNTSIGIVPTDWEVKSLNKVGEIYSGGTPRTHNPKYWNGEIHWCTPTDITKNSNKYIFKTEKAISHLGLSSSSAKLLPINSIIVSTRASIGKVVINKIEMCTNQGFKNIVPFKEIDFEYLYYNILFLEHVFLKKASGSTFQELSKNDFSKIQIPVPKLPEQKKIAEILSIWDKAIQENNNIIKALEKRNKVLAFSLLTGKKRLKEFKNFQWTKTKLENVIDEYNVKPLSESKLPVFTSSKNGLMMQSDYYSGSRLIDRENVDYNVLPPNYITYRSRSDDGLFTFNKNNFTIKGLISGYYPVFKIKNGNDDFFLYYFNYFKRKLGKYSIGTSQLVLSINALKQITLKIPASEEQNEIAKILNTANEELQQYKQKLENLKQQKKGLMQQLLTGKIRTM</sequence>
<feature type="domain" description="Type I restriction modification DNA specificity" evidence="5">
    <location>
        <begin position="243"/>
        <end position="386"/>
    </location>
</feature>
<name>A0ABS1QCA7_9FLAO</name>
<feature type="coiled-coil region" evidence="4">
    <location>
        <begin position="358"/>
        <end position="396"/>
    </location>
</feature>
<dbReference type="InterPro" id="IPR044946">
    <property type="entry name" value="Restrct_endonuc_typeI_TRD_sf"/>
</dbReference>
<dbReference type="PANTHER" id="PTHR30408">
    <property type="entry name" value="TYPE-1 RESTRICTION ENZYME ECOKI SPECIFICITY PROTEIN"/>
    <property type="match status" value="1"/>
</dbReference>
<dbReference type="RefSeq" id="WP_202089601.1">
    <property type="nucleotide sequence ID" value="NZ_JAELVM010000001.1"/>
</dbReference>
<keyword evidence="6" id="KW-0255">Endonuclease</keyword>
<dbReference type="InterPro" id="IPR052021">
    <property type="entry name" value="Type-I_RS_S_subunit"/>
</dbReference>
<dbReference type="EMBL" id="JAELVM010000001">
    <property type="protein sequence ID" value="MBL1220274.1"/>
    <property type="molecule type" value="Genomic_DNA"/>
</dbReference>
<keyword evidence="6" id="KW-0378">Hydrolase</keyword>
<evidence type="ECO:0000256" key="1">
    <source>
        <dbReference type="ARBA" id="ARBA00010923"/>
    </source>
</evidence>
<dbReference type="PANTHER" id="PTHR30408:SF13">
    <property type="entry name" value="TYPE I RESTRICTION ENZYME HINDI SPECIFICITY SUBUNIT"/>
    <property type="match status" value="1"/>
</dbReference>
<evidence type="ECO:0000313" key="7">
    <source>
        <dbReference type="Proteomes" id="UP000661696"/>
    </source>
</evidence>
<keyword evidence="3" id="KW-0238">DNA-binding</keyword>
<comment type="similarity">
    <text evidence="1">Belongs to the type-I restriction system S methylase family.</text>
</comment>
<proteinExistence type="inferred from homology"/>